<gene>
    <name evidence="1" type="primary">B1460A05.21</name>
</gene>
<evidence type="ECO:0000313" key="1">
    <source>
        <dbReference type="EMBL" id="BAD69372.1"/>
    </source>
</evidence>
<protein>
    <submittedName>
        <fullName evidence="1">Uncharacterized protein</fullName>
    </submittedName>
</protein>
<reference evidence="2" key="2">
    <citation type="journal article" date="2008" name="Nucleic Acids Res.">
        <title>The rice annotation project database (RAP-DB): 2008 update.</title>
        <authorList>
            <consortium name="The rice annotation project (RAP)"/>
        </authorList>
    </citation>
    <scope>GENOME REANNOTATION</scope>
    <source>
        <strain evidence="2">cv. Nipponbare</strain>
    </source>
</reference>
<accession>Q5VMF3</accession>
<reference evidence="2" key="1">
    <citation type="journal article" date="2005" name="Nature">
        <title>The map-based sequence of the rice genome.</title>
        <authorList>
            <consortium name="International rice genome sequencing project (IRGSP)"/>
            <person name="Matsumoto T."/>
            <person name="Wu J."/>
            <person name="Kanamori H."/>
            <person name="Katayose Y."/>
            <person name="Fujisawa M."/>
            <person name="Namiki N."/>
            <person name="Mizuno H."/>
            <person name="Yamamoto K."/>
            <person name="Antonio B.A."/>
            <person name="Baba T."/>
            <person name="Sakata K."/>
            <person name="Nagamura Y."/>
            <person name="Aoki H."/>
            <person name="Arikawa K."/>
            <person name="Arita K."/>
            <person name="Bito T."/>
            <person name="Chiden Y."/>
            <person name="Fujitsuka N."/>
            <person name="Fukunaka R."/>
            <person name="Hamada M."/>
            <person name="Harada C."/>
            <person name="Hayashi A."/>
            <person name="Hijishita S."/>
            <person name="Honda M."/>
            <person name="Hosokawa S."/>
            <person name="Ichikawa Y."/>
            <person name="Idonuma A."/>
            <person name="Iijima M."/>
            <person name="Ikeda M."/>
            <person name="Ikeno M."/>
            <person name="Ito K."/>
            <person name="Ito S."/>
            <person name="Ito T."/>
            <person name="Ito Y."/>
            <person name="Ito Y."/>
            <person name="Iwabuchi A."/>
            <person name="Kamiya K."/>
            <person name="Karasawa W."/>
            <person name="Kurita K."/>
            <person name="Katagiri S."/>
            <person name="Kikuta A."/>
            <person name="Kobayashi H."/>
            <person name="Kobayashi N."/>
            <person name="Machita K."/>
            <person name="Maehara T."/>
            <person name="Masukawa M."/>
            <person name="Mizubayashi T."/>
            <person name="Mukai Y."/>
            <person name="Nagasaki H."/>
            <person name="Nagata Y."/>
            <person name="Naito S."/>
            <person name="Nakashima M."/>
            <person name="Nakama Y."/>
            <person name="Nakamichi Y."/>
            <person name="Nakamura M."/>
            <person name="Meguro A."/>
            <person name="Negishi M."/>
            <person name="Ohta I."/>
            <person name="Ohta T."/>
            <person name="Okamoto M."/>
            <person name="Ono N."/>
            <person name="Saji S."/>
            <person name="Sakaguchi M."/>
            <person name="Sakai K."/>
            <person name="Shibata M."/>
            <person name="Shimokawa T."/>
            <person name="Song J."/>
            <person name="Takazaki Y."/>
            <person name="Terasawa K."/>
            <person name="Tsugane M."/>
            <person name="Tsuji K."/>
            <person name="Ueda S."/>
            <person name="Waki K."/>
            <person name="Yamagata H."/>
            <person name="Yamamoto M."/>
            <person name="Yamamoto S."/>
            <person name="Yamane H."/>
            <person name="Yoshiki S."/>
            <person name="Yoshihara R."/>
            <person name="Yukawa K."/>
            <person name="Zhong H."/>
            <person name="Yano M."/>
            <person name="Yuan Q."/>
            <person name="Ouyang S."/>
            <person name="Liu J."/>
            <person name="Jones K.M."/>
            <person name="Gansberger K."/>
            <person name="Moffat K."/>
            <person name="Hill J."/>
            <person name="Bera J."/>
            <person name="Fadrosh D."/>
            <person name="Jin S."/>
            <person name="Johri S."/>
            <person name="Kim M."/>
            <person name="Overton L."/>
            <person name="Reardon M."/>
            <person name="Tsitrin T."/>
            <person name="Vuong H."/>
            <person name="Weaver B."/>
            <person name="Ciecko A."/>
            <person name="Tallon L."/>
            <person name="Jackson J."/>
            <person name="Pai G."/>
            <person name="Aken S.V."/>
            <person name="Utterback T."/>
            <person name="Reidmuller S."/>
            <person name="Feldblyum T."/>
            <person name="Hsiao J."/>
            <person name="Zismann V."/>
            <person name="Iobst S."/>
            <person name="de Vazeille A.R."/>
            <person name="Buell C.R."/>
            <person name="Ying K."/>
            <person name="Li Y."/>
            <person name="Lu T."/>
            <person name="Huang Y."/>
            <person name="Zhao Q."/>
            <person name="Feng Q."/>
            <person name="Zhang L."/>
            <person name="Zhu J."/>
            <person name="Weng Q."/>
            <person name="Mu J."/>
            <person name="Lu Y."/>
            <person name="Fan D."/>
            <person name="Liu Y."/>
            <person name="Guan J."/>
            <person name="Zhang Y."/>
            <person name="Yu S."/>
            <person name="Liu X."/>
            <person name="Zhang Y."/>
            <person name="Hong G."/>
            <person name="Han B."/>
            <person name="Choisne N."/>
            <person name="Demange N."/>
            <person name="Orjeda G."/>
            <person name="Samain S."/>
            <person name="Cattolico L."/>
            <person name="Pelletier E."/>
            <person name="Couloux A."/>
            <person name="Segurens B."/>
            <person name="Wincker P."/>
            <person name="D'Hont A."/>
            <person name="Scarpelli C."/>
            <person name="Weissenbach J."/>
            <person name="Salanoubat M."/>
            <person name="Quetier F."/>
            <person name="Yu Y."/>
            <person name="Kim H.R."/>
            <person name="Rambo T."/>
            <person name="Currie J."/>
            <person name="Collura K."/>
            <person name="Luo M."/>
            <person name="Yang T."/>
            <person name="Ammiraju J.S.S."/>
            <person name="Engler F."/>
            <person name="Soderlund C."/>
            <person name="Wing R.A."/>
            <person name="Palmer L.E."/>
            <person name="de la Bastide M."/>
            <person name="Spiegel L."/>
            <person name="Nascimento L."/>
            <person name="Zutavern T."/>
            <person name="O'Shaughnessy A."/>
            <person name="Dike S."/>
            <person name="Dedhia N."/>
            <person name="Preston R."/>
            <person name="Balija V."/>
            <person name="McCombie W.R."/>
            <person name="Chow T."/>
            <person name="Chen H."/>
            <person name="Chung M."/>
            <person name="Chen C."/>
            <person name="Shaw J."/>
            <person name="Wu H."/>
            <person name="Hsiao K."/>
            <person name="Chao Y."/>
            <person name="Chu M."/>
            <person name="Cheng C."/>
            <person name="Hour A."/>
            <person name="Lee P."/>
            <person name="Lin S."/>
            <person name="Lin Y."/>
            <person name="Liou J."/>
            <person name="Liu S."/>
            <person name="Hsing Y."/>
            <person name="Raghuvanshi S."/>
            <person name="Mohanty A."/>
            <person name="Bharti A.K."/>
            <person name="Gaur A."/>
            <person name="Gupta V."/>
            <person name="Kumar D."/>
            <person name="Ravi V."/>
            <person name="Vij S."/>
            <person name="Kapur A."/>
            <person name="Khurana P."/>
            <person name="Khurana P."/>
            <person name="Khurana J.P."/>
            <person name="Tyagi A.K."/>
            <person name="Gaikwad K."/>
            <person name="Singh A."/>
            <person name="Dalal V."/>
            <person name="Srivastava S."/>
            <person name="Dixit A."/>
            <person name="Pal A.K."/>
            <person name="Ghazi I.A."/>
            <person name="Yadav M."/>
            <person name="Pandit A."/>
            <person name="Bhargava A."/>
            <person name="Sureshbabu K."/>
            <person name="Batra K."/>
            <person name="Sharma T.R."/>
            <person name="Mohapatra T."/>
            <person name="Singh N.K."/>
            <person name="Messing J."/>
            <person name="Nelson A.B."/>
            <person name="Fuks G."/>
            <person name="Kavchok S."/>
            <person name="Keizer G."/>
            <person name="Linton E."/>
            <person name="Llaca V."/>
            <person name="Song R."/>
            <person name="Tanyolac B."/>
            <person name="Young S."/>
            <person name="Ho-Il K."/>
            <person name="Hahn J.H."/>
            <person name="Sangsakoo G."/>
            <person name="Vanavichit A."/>
            <person name="de Mattos Luiz.A.T."/>
            <person name="Zimmer P.D."/>
            <person name="Malone G."/>
            <person name="Dellagostin O."/>
            <person name="de Oliveira A.C."/>
            <person name="Bevan M."/>
            <person name="Bancroft I."/>
            <person name="Minx P."/>
            <person name="Cordum H."/>
            <person name="Wilson R."/>
            <person name="Cheng Z."/>
            <person name="Jin W."/>
            <person name="Jiang J."/>
            <person name="Leong S.A."/>
            <person name="Iwama H."/>
            <person name="Gojobori T."/>
            <person name="Itoh T."/>
            <person name="Niimura Y."/>
            <person name="Fujii Y."/>
            <person name="Habara T."/>
            <person name="Sakai H."/>
            <person name="Sato Y."/>
            <person name="Wilson G."/>
            <person name="Kumar K."/>
            <person name="McCouch S."/>
            <person name="Juretic N."/>
            <person name="Hoen D."/>
            <person name="Wright S."/>
            <person name="Bruskiewich R."/>
            <person name="Bureau T."/>
            <person name="Miyao A."/>
            <person name="Hirochika H."/>
            <person name="Nishikawa T."/>
            <person name="Kadowaki K."/>
            <person name="Sugiura M."/>
            <person name="Burr B."/>
            <person name="Sasaki T."/>
        </authorList>
    </citation>
    <scope>NUCLEOTIDE SEQUENCE [LARGE SCALE GENOMIC DNA]</scope>
    <source>
        <strain evidence="2">cv. Nipponbare</strain>
    </source>
</reference>
<evidence type="ECO:0000313" key="2">
    <source>
        <dbReference type="Proteomes" id="UP000000763"/>
    </source>
</evidence>
<organism evidence="1 2">
    <name type="scientific">Oryza sativa subsp. japonica</name>
    <name type="common">Rice</name>
    <dbReference type="NCBI Taxonomy" id="39947"/>
    <lineage>
        <taxon>Eukaryota</taxon>
        <taxon>Viridiplantae</taxon>
        <taxon>Streptophyta</taxon>
        <taxon>Embryophyta</taxon>
        <taxon>Tracheophyta</taxon>
        <taxon>Spermatophyta</taxon>
        <taxon>Magnoliopsida</taxon>
        <taxon>Liliopsida</taxon>
        <taxon>Poales</taxon>
        <taxon>Poaceae</taxon>
        <taxon>BOP clade</taxon>
        <taxon>Oryzoideae</taxon>
        <taxon>Oryzeae</taxon>
        <taxon>Oryzinae</taxon>
        <taxon>Oryza</taxon>
        <taxon>Oryza sativa</taxon>
    </lineage>
</organism>
<sequence length="85" mass="9215">MLPSLSCVVDKYNASLNNAMAPSCNPAAATSDVNTMLVLHLHFFPFASQSDLSMMRFIVSGSLPWAGTSLCLLPSWPAPYHLTRT</sequence>
<dbReference type="AlphaFoldDB" id="Q5VMF3"/>
<dbReference type="Proteomes" id="UP000000763">
    <property type="component" value="Chromosome 6"/>
</dbReference>
<name>Q5VMF3_ORYSJ</name>
<dbReference type="EMBL" id="AP006751">
    <property type="protein sequence ID" value="BAD69372.1"/>
    <property type="molecule type" value="Genomic_DNA"/>
</dbReference>
<proteinExistence type="predicted"/>